<evidence type="ECO:0000313" key="4">
    <source>
        <dbReference type="Proteomes" id="UP000053467"/>
    </source>
</evidence>
<dbReference type="AlphaFoldDB" id="A0A101I2B2"/>
<dbReference type="InterPro" id="IPR025497">
    <property type="entry name" value="PatA-like_N"/>
</dbReference>
<organism evidence="3 4">
    <name type="scientific">candidate division TA06 bacterium 34_109</name>
    <dbReference type="NCBI Taxonomy" id="1635277"/>
    <lineage>
        <taxon>Bacteria</taxon>
        <taxon>Bacteria division TA06</taxon>
    </lineage>
</organism>
<dbReference type="Proteomes" id="UP000053467">
    <property type="component" value="Unassembled WGS sequence"/>
</dbReference>
<keyword evidence="1" id="KW-1133">Transmembrane helix</keyword>
<evidence type="ECO:0000259" key="2">
    <source>
        <dbReference type="Pfam" id="PF14332"/>
    </source>
</evidence>
<reference evidence="4" key="1">
    <citation type="journal article" date="2015" name="MBio">
        <title>Genome-Resolved Metagenomic Analysis Reveals Roles for Candidate Phyla and Other Microbial Community Members in Biogeochemical Transformations in Oil Reservoirs.</title>
        <authorList>
            <person name="Hu P."/>
            <person name="Tom L."/>
            <person name="Singh A."/>
            <person name="Thomas B.C."/>
            <person name="Baker B.J."/>
            <person name="Piceno Y.M."/>
            <person name="Andersen G.L."/>
            <person name="Banfield J.F."/>
        </authorList>
    </citation>
    <scope>NUCLEOTIDE SEQUENCE [LARGE SCALE GENOMIC DNA]</scope>
</reference>
<keyword evidence="1" id="KW-0472">Membrane</keyword>
<feature type="transmembrane region" description="Helical" evidence="1">
    <location>
        <begin position="256"/>
        <end position="276"/>
    </location>
</feature>
<dbReference type="InterPro" id="IPR037257">
    <property type="entry name" value="T2SS_E_N_sf"/>
</dbReference>
<sequence>MKGELRSKDDLPNIIGFIAQTEKTGVLVLNRKNDKIEIGFIKGNVNGAVYTRGGIQELIKEYLVNSGKISVEDFKRVIEMHRETKLPLEKILIDEKYVDQEKLKEIINFKIQEIFDELFTWDNGIYEFIEDLIMYPNSIVKVSINTQALMMEGMRRMDEWPNIKTILPAKDIFFKKIDNVKIPENIGNEEKRVYNLITPEKSLGDLVRTSGLGKFLTYQAVYNLLKMNLIEKTKRVETKEEKKEVKPKVLVDLKVIINWILLIILAIVLTVAGFFAKRFYTTIFSYPFIKYRATDQYMLENVDNILTVFFLKYKRYPESLKELVELKWADEKIVQRFFYMRTEFGYVLRPLDE</sequence>
<dbReference type="PANTHER" id="PTHR36304">
    <property type="entry name" value="DOMAIN GTPASE-ACTIVATING PROTEIN, PUTATIVE-RELATED-RELATED"/>
    <property type="match status" value="1"/>
</dbReference>
<keyword evidence="1" id="KW-0812">Transmembrane</keyword>
<dbReference type="Pfam" id="PF14332">
    <property type="entry name" value="DUF4388"/>
    <property type="match status" value="1"/>
</dbReference>
<name>A0A101I2B2_UNCT6</name>
<feature type="domain" description="PatA-like N-terminal" evidence="2">
    <location>
        <begin position="10"/>
        <end position="160"/>
    </location>
</feature>
<comment type="caution">
    <text evidence="3">The sequence shown here is derived from an EMBL/GenBank/DDBJ whole genome shotgun (WGS) entry which is preliminary data.</text>
</comment>
<dbReference type="SUPFAM" id="SSF160246">
    <property type="entry name" value="EspE N-terminal domain-like"/>
    <property type="match status" value="1"/>
</dbReference>
<evidence type="ECO:0000256" key="1">
    <source>
        <dbReference type="SAM" id="Phobius"/>
    </source>
</evidence>
<dbReference type="EMBL" id="LGGX01000004">
    <property type="protein sequence ID" value="KUK87466.1"/>
    <property type="molecule type" value="Genomic_DNA"/>
</dbReference>
<protein>
    <recommendedName>
        <fullName evidence="2">PatA-like N-terminal domain-containing protein</fullName>
    </recommendedName>
</protein>
<accession>A0A101I2B2</accession>
<proteinExistence type="predicted"/>
<evidence type="ECO:0000313" key="3">
    <source>
        <dbReference type="EMBL" id="KUK87466.1"/>
    </source>
</evidence>
<gene>
    <name evidence="3" type="ORF">XE03_0633</name>
</gene>
<dbReference type="PANTHER" id="PTHR36304:SF4">
    <property type="entry name" value="DUF4388 DOMAIN-CONTAINING PROTEIN"/>
    <property type="match status" value="1"/>
</dbReference>